<name>A0A4R6U838_9GAMM</name>
<dbReference type="PANTHER" id="PTHR43680">
    <property type="entry name" value="NITRATE REDUCTASE MOLYBDENUM COFACTOR ASSEMBLY CHAPERONE"/>
    <property type="match status" value="1"/>
</dbReference>
<dbReference type="PANTHER" id="PTHR43680:SF2">
    <property type="entry name" value="NITRATE REDUCTASE MOLYBDENUM COFACTOR ASSEMBLY CHAPERONE NARJ"/>
    <property type="match status" value="1"/>
</dbReference>
<dbReference type="GO" id="GO:0051082">
    <property type="term" value="F:unfolded protein binding"/>
    <property type="evidence" value="ECO:0007669"/>
    <property type="project" value="InterPro"/>
</dbReference>
<gene>
    <name evidence="2" type="ORF">EV696_1369</name>
</gene>
<protein>
    <submittedName>
        <fullName evidence="2">Respiratory nitrate reductase chaperone NarJ</fullName>
    </submittedName>
</protein>
<comment type="caution">
    <text evidence="2">The sequence shown here is derived from an EMBL/GenBank/DDBJ whole genome shotgun (WGS) entry which is preliminary data.</text>
</comment>
<dbReference type="InterPro" id="IPR020945">
    <property type="entry name" value="DMSO/NO3_reduct_chaperone"/>
</dbReference>
<sequence>MNALKLISAVLDYPQPELLAAREELLAVVEQDTLLDGNNKEKLYAWVQQFCAEPIVDLQEQYIDLFDRGRAHSLLLFEHVHGESRDRGQAMVNLMALYQRNGFDIGVRELPDFLPLFLEYLSLRPKDEVQDALDNVAHILAVLAERLYQRQSRYGVLFELLLSLTSEAVDRDAIKQQVSSEQPDDTPEALDKVWEEEAVTFGGNAVSGGCPSGLKTSGVKPAGRTVGNISVEAVYHQLNESTELPAAANDVRR</sequence>
<dbReference type="Proteomes" id="UP000295375">
    <property type="component" value="Unassembled WGS sequence"/>
</dbReference>
<proteinExistence type="predicted"/>
<dbReference type="RefSeq" id="WP_133593896.1">
    <property type="nucleotide sequence ID" value="NZ_CP037953.1"/>
</dbReference>
<evidence type="ECO:0000313" key="3">
    <source>
        <dbReference type="Proteomes" id="UP000295375"/>
    </source>
</evidence>
<keyword evidence="3" id="KW-1185">Reference proteome</keyword>
<dbReference type="InterPro" id="IPR036411">
    <property type="entry name" value="TorD-like_sf"/>
</dbReference>
<evidence type="ECO:0000313" key="2">
    <source>
        <dbReference type="EMBL" id="TDQ41966.1"/>
    </source>
</evidence>
<dbReference type="Pfam" id="PF02613">
    <property type="entry name" value="Nitrate_red_del"/>
    <property type="match status" value="1"/>
</dbReference>
<dbReference type="GO" id="GO:0042128">
    <property type="term" value="P:nitrate assimilation"/>
    <property type="evidence" value="ECO:0007669"/>
    <property type="project" value="UniProtKB-KW"/>
</dbReference>
<dbReference type="AlphaFoldDB" id="A0A4R6U838"/>
<dbReference type="Gene3D" id="1.10.3480.10">
    <property type="entry name" value="TorD-like"/>
    <property type="match status" value="1"/>
</dbReference>
<dbReference type="SUPFAM" id="SSF89155">
    <property type="entry name" value="TorD-like"/>
    <property type="match status" value="1"/>
</dbReference>
<dbReference type="InterPro" id="IPR003765">
    <property type="entry name" value="NO3_reductase_chaperone_NarJ"/>
</dbReference>
<dbReference type="OrthoDB" id="8478585at2"/>
<evidence type="ECO:0000256" key="1">
    <source>
        <dbReference type="ARBA" id="ARBA00023063"/>
    </source>
</evidence>
<dbReference type="EMBL" id="SNYM01000036">
    <property type="protein sequence ID" value="TDQ41966.1"/>
    <property type="molecule type" value="Genomic_DNA"/>
</dbReference>
<dbReference type="GO" id="GO:0016530">
    <property type="term" value="F:metallochaperone activity"/>
    <property type="evidence" value="ECO:0007669"/>
    <property type="project" value="TreeGrafter"/>
</dbReference>
<organism evidence="2 3">
    <name type="scientific">Permianibacter aggregans</name>
    <dbReference type="NCBI Taxonomy" id="1510150"/>
    <lineage>
        <taxon>Bacteria</taxon>
        <taxon>Pseudomonadati</taxon>
        <taxon>Pseudomonadota</taxon>
        <taxon>Gammaproteobacteria</taxon>
        <taxon>Pseudomonadales</taxon>
        <taxon>Pseudomonadaceae</taxon>
        <taxon>Permianibacter</taxon>
    </lineage>
</organism>
<accession>A0A4R6U838</accession>
<keyword evidence="1" id="KW-0534">Nitrate assimilation</keyword>
<dbReference type="NCBIfam" id="TIGR00684">
    <property type="entry name" value="narJ"/>
    <property type="match status" value="1"/>
</dbReference>
<dbReference type="GO" id="GO:0051131">
    <property type="term" value="P:chaperone-mediated protein complex assembly"/>
    <property type="evidence" value="ECO:0007669"/>
    <property type="project" value="InterPro"/>
</dbReference>
<reference evidence="2 3" key="1">
    <citation type="submission" date="2019-03" db="EMBL/GenBank/DDBJ databases">
        <title>Genomic Encyclopedia of Type Strains, Phase IV (KMG-IV): sequencing the most valuable type-strain genomes for metagenomic binning, comparative biology and taxonomic classification.</title>
        <authorList>
            <person name="Goeker M."/>
        </authorList>
    </citation>
    <scope>NUCLEOTIDE SEQUENCE [LARGE SCALE GENOMIC DNA]</scope>
    <source>
        <strain evidence="2 3">DSM 103792</strain>
    </source>
</reference>